<accession>A0A060HDQ5</accession>
<keyword evidence="1" id="KW-0472">Membrane</keyword>
<dbReference type="Proteomes" id="UP000027093">
    <property type="component" value="Chromosome"/>
</dbReference>
<evidence type="ECO:0000313" key="3">
    <source>
        <dbReference type="Proteomes" id="UP000027093"/>
    </source>
</evidence>
<evidence type="ECO:0000313" key="2">
    <source>
        <dbReference type="EMBL" id="AIC14834.1"/>
    </source>
</evidence>
<name>A0A060HDQ5_9ARCH</name>
<keyword evidence="1" id="KW-0812">Transmembrane</keyword>
<dbReference type="AlphaFoldDB" id="A0A060HDQ5"/>
<sequence>MQIVSWTMIAAIITLAAYPFIYRWKRSRTTKLQPANDPKFRDDKLEKR</sequence>
<gene>
    <name evidence="2" type="ORF">NVIE_0643</name>
</gene>
<organism evidence="2 3">
    <name type="scientific">Nitrososphaera viennensis EN76</name>
    <dbReference type="NCBI Taxonomy" id="926571"/>
    <lineage>
        <taxon>Archaea</taxon>
        <taxon>Nitrososphaerota</taxon>
        <taxon>Nitrososphaeria</taxon>
        <taxon>Nitrososphaerales</taxon>
        <taxon>Nitrososphaeraceae</taxon>
        <taxon>Nitrososphaera</taxon>
    </lineage>
</organism>
<keyword evidence="1" id="KW-1133">Transmembrane helix</keyword>
<reference evidence="2 3" key="1">
    <citation type="journal article" date="2014" name="Int. J. Syst. Evol. Microbiol.">
        <title>Nitrososphaera viennensis gen. nov., sp. nov., an aerobic and mesophilic, ammonia-oxidizing archaeon from soil and a member of the archaeal phylum Thaumarchaeota.</title>
        <authorList>
            <person name="Stieglmeier M."/>
            <person name="Klingl A."/>
            <person name="Alves R.J."/>
            <person name="Rittmann S.K."/>
            <person name="Melcher M."/>
            <person name="Leisch N."/>
            <person name="Schleper C."/>
        </authorList>
    </citation>
    <scope>NUCLEOTIDE SEQUENCE [LARGE SCALE GENOMIC DNA]</scope>
    <source>
        <strain evidence="2">EN76</strain>
    </source>
</reference>
<dbReference type="STRING" id="926571.NVIE_0643"/>
<evidence type="ECO:0000256" key="1">
    <source>
        <dbReference type="SAM" id="Phobius"/>
    </source>
</evidence>
<feature type="transmembrane region" description="Helical" evidence="1">
    <location>
        <begin position="6"/>
        <end position="24"/>
    </location>
</feature>
<dbReference type="KEGG" id="nvn:NVIE_0643"/>
<keyword evidence="3" id="KW-1185">Reference proteome</keyword>
<protein>
    <submittedName>
        <fullName evidence="2">Uncharacterized protein</fullName>
    </submittedName>
</protein>
<proteinExistence type="predicted"/>
<dbReference type="EMBL" id="CP007536">
    <property type="protein sequence ID" value="AIC14834.1"/>
    <property type="molecule type" value="Genomic_DNA"/>
</dbReference>
<dbReference type="HOGENOM" id="CLU_3148097_0_0_2"/>